<dbReference type="SUPFAM" id="SSF88946">
    <property type="entry name" value="Sigma2 domain of RNA polymerase sigma factors"/>
    <property type="match status" value="1"/>
</dbReference>
<proteinExistence type="predicted"/>
<dbReference type="GO" id="GO:0016987">
    <property type="term" value="F:sigma factor activity"/>
    <property type="evidence" value="ECO:0007669"/>
    <property type="project" value="UniProtKB-KW"/>
</dbReference>
<keyword evidence="4" id="KW-0240">DNA-directed RNA polymerase</keyword>
<dbReference type="Proteomes" id="UP000184364">
    <property type="component" value="Unassembled WGS sequence"/>
</dbReference>
<dbReference type="InterPro" id="IPR039425">
    <property type="entry name" value="RNA_pol_sigma-70-like"/>
</dbReference>
<dbReference type="PANTHER" id="PTHR43133:SF46">
    <property type="entry name" value="RNA POLYMERASE SIGMA-70 FACTOR ECF SUBFAMILY"/>
    <property type="match status" value="1"/>
</dbReference>
<dbReference type="STRING" id="1302687.SAMN05444267_102565"/>
<reference evidence="5" key="1">
    <citation type="submission" date="2016-11" db="EMBL/GenBank/DDBJ databases">
        <authorList>
            <person name="Varghese N."/>
            <person name="Submissions S."/>
        </authorList>
    </citation>
    <scope>NUCLEOTIDE SEQUENCE [LARGE SCALE GENOMIC DNA]</scope>
    <source>
        <strain evidence="5">DSM 26899</strain>
    </source>
</reference>
<keyword evidence="1" id="KW-0805">Transcription regulation</keyword>
<dbReference type="OrthoDB" id="1100095at2"/>
<name>A0A1M7DPU9_9FLAO</name>
<keyword evidence="3" id="KW-0804">Transcription</keyword>
<keyword evidence="2" id="KW-0731">Sigma factor</keyword>
<dbReference type="InterPro" id="IPR013325">
    <property type="entry name" value="RNA_pol_sigma_r2"/>
</dbReference>
<dbReference type="RefSeq" id="WP_073294485.1">
    <property type="nucleotide sequence ID" value="NZ_FRAV01000025.1"/>
</dbReference>
<evidence type="ECO:0000256" key="2">
    <source>
        <dbReference type="ARBA" id="ARBA00023082"/>
    </source>
</evidence>
<dbReference type="Gene3D" id="1.10.1740.10">
    <property type="match status" value="1"/>
</dbReference>
<dbReference type="PANTHER" id="PTHR43133">
    <property type="entry name" value="RNA POLYMERASE ECF-TYPE SIGMA FACTO"/>
    <property type="match status" value="1"/>
</dbReference>
<evidence type="ECO:0000256" key="3">
    <source>
        <dbReference type="ARBA" id="ARBA00023163"/>
    </source>
</evidence>
<gene>
    <name evidence="4" type="ORF">SAMN05444267_102565</name>
</gene>
<dbReference type="EMBL" id="FRAV01000025">
    <property type="protein sequence ID" value="SHL81510.1"/>
    <property type="molecule type" value="Genomic_DNA"/>
</dbReference>
<evidence type="ECO:0000313" key="4">
    <source>
        <dbReference type="EMBL" id="SHL81510.1"/>
    </source>
</evidence>
<accession>A0A1M7DPU9</accession>
<dbReference type="GO" id="GO:0006352">
    <property type="term" value="P:DNA-templated transcription initiation"/>
    <property type="evidence" value="ECO:0007669"/>
    <property type="project" value="InterPro"/>
</dbReference>
<keyword evidence="5" id="KW-1185">Reference proteome</keyword>
<evidence type="ECO:0000313" key="5">
    <source>
        <dbReference type="Proteomes" id="UP000184364"/>
    </source>
</evidence>
<evidence type="ECO:0000256" key="1">
    <source>
        <dbReference type="ARBA" id="ARBA00023015"/>
    </source>
</evidence>
<organism evidence="4 5">
    <name type="scientific">Chryseobacterium polytrichastri</name>
    <dbReference type="NCBI Taxonomy" id="1302687"/>
    <lineage>
        <taxon>Bacteria</taxon>
        <taxon>Pseudomonadati</taxon>
        <taxon>Bacteroidota</taxon>
        <taxon>Flavobacteriia</taxon>
        <taxon>Flavobacteriales</taxon>
        <taxon>Weeksellaceae</taxon>
        <taxon>Chryseobacterium group</taxon>
        <taxon>Chryseobacterium</taxon>
    </lineage>
</organism>
<sequence>MNKYSLAIINYNSCTEAELLNLLKKGIEPAFNEIVKRWEKKLYDKTYKRVQNPILAIAITKEIFNDLWERRAAIQIEHLQHYLSVNAKYKVFLLYNKKMLSQRIEEPLDHFAIAILEAEAALSIEDIKILISKWLLTQPEERVAIFDLKYKAKFTSVEISNTLGIALHIVKKQINISRKSLNQFVHQFLALSLD</sequence>
<dbReference type="GO" id="GO:0000428">
    <property type="term" value="C:DNA-directed RNA polymerase complex"/>
    <property type="evidence" value="ECO:0007669"/>
    <property type="project" value="UniProtKB-KW"/>
</dbReference>
<protein>
    <submittedName>
        <fullName evidence="4">DNA-directed RNA polymerase specialized sigma subunit, sigma24 family</fullName>
    </submittedName>
</protein>
<dbReference type="AlphaFoldDB" id="A0A1M7DPU9"/>